<evidence type="ECO:0000259" key="2">
    <source>
        <dbReference type="Pfam" id="PF18360"/>
    </source>
</evidence>
<feature type="region of interest" description="Disordered" evidence="1">
    <location>
        <begin position="848"/>
        <end position="957"/>
    </location>
</feature>
<feature type="compositionally biased region" description="Low complexity" evidence="1">
    <location>
        <begin position="704"/>
        <end position="715"/>
    </location>
</feature>
<proteinExistence type="predicted"/>
<feature type="region of interest" description="Disordered" evidence="1">
    <location>
        <begin position="679"/>
        <end position="763"/>
    </location>
</feature>
<gene>
    <name evidence="3" type="ORF">PM001_LOCUS18036</name>
</gene>
<feature type="domain" description="Heterogeneous nuclear ribonucleoprotein Q acidic" evidence="2">
    <location>
        <begin position="775"/>
        <end position="837"/>
    </location>
</feature>
<dbReference type="CDD" id="cd21039">
    <property type="entry name" value="NURR"/>
    <property type="match status" value="2"/>
</dbReference>
<dbReference type="EMBL" id="CAKLBY020000192">
    <property type="protein sequence ID" value="CAK7932886.1"/>
    <property type="molecule type" value="Genomic_DNA"/>
</dbReference>
<evidence type="ECO:0000313" key="3">
    <source>
        <dbReference type="EMBL" id="CAK7932886.1"/>
    </source>
</evidence>
<feature type="compositionally biased region" description="Basic and acidic residues" evidence="1">
    <location>
        <begin position="341"/>
        <end position="354"/>
    </location>
</feature>
<sequence length="1042" mass="111369">MALDALRASDGDGAAATDTNEGMHESEDPVAGVQAGSCVSSDREVSDEEETKETTRDGTESDAVELLVKADDAESREEVTGGDEEDMGNVVESTLGVAAALMASDAVALECNEDAVSMEGISRSREGLVDGVAKKSEEDVENIGGGIGHENGAGMQLPLVADTEVSSGTIDDVEVGAQHIESVGSEPVCASVASSTTVDTVLPVEASTLPSKTMGNNLSDEQRVEIDELVDPILEGSAAKMPMCDVPVCDLASQSANNESTITPLKPSSPSKEMNLVVCEKQHAEHDDLVDTTGEDGVLTLPTPDVPACGLASPSANNESTIALIEPSLPSSKEMSDISSEEQHADNNDLSDDTKGDCVCSPPKLSGNECDPLTLPAVASCVPHGDDEYDPANPSSAGTPVGSNTSTSFTEHHPASEQEEYDPEYPFMTPSAPDKSVPMELSPVTSAKRKADDEANPPSDVPETDSADYKRLRCNEDGKNLRESDHKEGHHRRGSGDSTLSTSSKQKNSVDDHKGLSAAAWDRLMDFQTSGEFRVTQVSRAAFASVGAMPEFAQIAIIARFVRTPMRDIRDKNGQLMRIFREYQKENPQVAVLQSVDAFISDYKSDSGLFRFGYAPPQPAKGISTVRVPYQRDQLPKDLPVKHSPRQARNEAARSDSDKHLHKHVDEFGRAVHLNKELAREPNASTNSNSQRSVVDSSFSANRQAPSVQAVPPAATRGRAEDPRSREQPRHQNSSGAGRDPRRHGSLSSQQMSPRGNLSHAAGSSDLYERLSVPVKAVINSMRREGRLQEPLNDNVITRLLHLPERVALQAVENFSNVDLSQVTNLQGFLVGIINRVNEKAIASEKLHRPHVPSPRGQSAPAVSIGGRNHGPPAQGVSVLGGPPQGGRLSSTNGMNYDGYRGQLPPMASDPASSLYEHPFDAPQDTRDPRRRQPAPHVAPQYGGAVRGEPSVGTGHGPIGMHSFTVLPVSVQNHVHALVADQTLASLEELGGKCYEVLGQLSEPLANQVLTRFAGANLSNVRNKSGFLIGVVKRARQEYGFN</sequence>
<feature type="region of interest" description="Disordered" evidence="1">
    <location>
        <begin position="636"/>
        <end position="661"/>
    </location>
</feature>
<feature type="domain" description="Heterogeneous nuclear ribonucleoprotein Q acidic" evidence="2">
    <location>
        <begin position="967"/>
        <end position="1036"/>
    </location>
</feature>
<accession>A0AAV1UDM7</accession>
<name>A0AAV1UDM7_9STRA</name>
<feature type="region of interest" description="Disordered" evidence="1">
    <location>
        <begin position="330"/>
        <end position="354"/>
    </location>
</feature>
<reference evidence="3" key="1">
    <citation type="submission" date="2024-01" db="EMBL/GenBank/DDBJ databases">
        <authorList>
            <person name="Webb A."/>
        </authorList>
    </citation>
    <scope>NUCLEOTIDE SEQUENCE</scope>
    <source>
        <strain evidence="3">Pm1</strain>
    </source>
</reference>
<feature type="compositionally biased region" description="Basic and acidic residues" evidence="1">
    <location>
        <begin position="718"/>
        <end position="730"/>
    </location>
</feature>
<feature type="compositionally biased region" description="Basic and acidic residues" evidence="1">
    <location>
        <begin position="648"/>
        <end position="661"/>
    </location>
</feature>
<feature type="compositionally biased region" description="Basic and acidic residues" evidence="1">
    <location>
        <begin position="467"/>
        <end position="488"/>
    </location>
</feature>
<protein>
    <recommendedName>
        <fullName evidence="2">Heterogeneous nuclear ribonucleoprotein Q acidic domain-containing protein</fullName>
    </recommendedName>
</protein>
<feature type="compositionally biased region" description="Polar residues" evidence="1">
    <location>
        <begin position="496"/>
        <end position="507"/>
    </location>
</feature>
<feature type="compositionally biased region" description="Basic and acidic residues" evidence="1">
    <location>
        <begin position="68"/>
        <end position="79"/>
    </location>
</feature>
<feature type="compositionally biased region" description="Polar residues" evidence="1">
    <location>
        <begin position="393"/>
        <end position="409"/>
    </location>
</feature>
<dbReference type="InterPro" id="IPR041337">
    <property type="entry name" value="hnRNP_Q_AcD"/>
</dbReference>
<dbReference type="Proteomes" id="UP001162060">
    <property type="component" value="Unassembled WGS sequence"/>
</dbReference>
<organism evidence="3 4">
    <name type="scientific">Peronospora matthiolae</name>
    <dbReference type="NCBI Taxonomy" id="2874970"/>
    <lineage>
        <taxon>Eukaryota</taxon>
        <taxon>Sar</taxon>
        <taxon>Stramenopiles</taxon>
        <taxon>Oomycota</taxon>
        <taxon>Peronosporomycetes</taxon>
        <taxon>Peronosporales</taxon>
        <taxon>Peronosporaceae</taxon>
        <taxon>Peronospora</taxon>
    </lineage>
</organism>
<evidence type="ECO:0000256" key="1">
    <source>
        <dbReference type="SAM" id="MobiDB-lite"/>
    </source>
</evidence>
<comment type="caution">
    <text evidence="3">The sequence shown here is derived from an EMBL/GenBank/DDBJ whole genome shotgun (WGS) entry which is preliminary data.</text>
</comment>
<dbReference type="Pfam" id="PF18360">
    <property type="entry name" value="hnRNP_Q_AcD"/>
    <property type="match status" value="2"/>
</dbReference>
<feature type="compositionally biased region" description="Basic and acidic residues" evidence="1">
    <location>
        <begin position="918"/>
        <end position="928"/>
    </location>
</feature>
<feature type="compositionally biased region" description="Polar residues" evidence="1">
    <location>
        <begin position="683"/>
        <end position="703"/>
    </location>
</feature>
<feature type="region of interest" description="Disordered" evidence="1">
    <location>
        <begin position="386"/>
        <end position="513"/>
    </location>
</feature>
<feature type="region of interest" description="Disordered" evidence="1">
    <location>
        <begin position="1"/>
        <end position="87"/>
    </location>
</feature>
<evidence type="ECO:0000313" key="4">
    <source>
        <dbReference type="Proteomes" id="UP001162060"/>
    </source>
</evidence>
<dbReference type="AlphaFoldDB" id="A0AAV1UDM7"/>
<feature type="compositionally biased region" description="Polar residues" evidence="1">
    <location>
        <begin position="746"/>
        <end position="756"/>
    </location>
</feature>